<name>A0A809RRG1_9PROT</name>
<dbReference type="NCBIfam" id="TIGR01549">
    <property type="entry name" value="HAD-SF-IA-v1"/>
    <property type="match status" value="1"/>
</dbReference>
<dbReference type="AlphaFoldDB" id="A0A809RRG1"/>
<dbReference type="PANTHER" id="PTHR43434">
    <property type="entry name" value="PHOSPHOGLYCOLATE PHOSPHATASE"/>
    <property type="match status" value="1"/>
</dbReference>
<accession>A0A809RRG1</accession>
<gene>
    <name evidence="9" type="ORF">SFSGTM_21690</name>
</gene>
<evidence type="ECO:0000256" key="6">
    <source>
        <dbReference type="ARBA" id="ARBA00022842"/>
    </source>
</evidence>
<evidence type="ECO:0000256" key="8">
    <source>
        <dbReference type="ARBA" id="ARBA00059247"/>
    </source>
</evidence>
<keyword evidence="7" id="KW-0119">Carbohydrate metabolism</keyword>
<dbReference type="InterPro" id="IPR041492">
    <property type="entry name" value="HAD_2"/>
</dbReference>
<dbReference type="PANTHER" id="PTHR43434:SF23">
    <property type="entry name" value="PHOSPHOGLYCOLATE PHOSPHATASE"/>
    <property type="match status" value="1"/>
</dbReference>
<proteinExistence type="predicted"/>
<keyword evidence="6" id="KW-0460">Magnesium</keyword>
<evidence type="ECO:0000256" key="7">
    <source>
        <dbReference type="ARBA" id="ARBA00023277"/>
    </source>
</evidence>
<comment type="catalytic activity">
    <reaction evidence="1">
        <text>2-phosphoglycolate + H2O = glycolate + phosphate</text>
        <dbReference type="Rhea" id="RHEA:14369"/>
        <dbReference type="ChEBI" id="CHEBI:15377"/>
        <dbReference type="ChEBI" id="CHEBI:29805"/>
        <dbReference type="ChEBI" id="CHEBI:43474"/>
        <dbReference type="ChEBI" id="CHEBI:58033"/>
        <dbReference type="EC" id="3.1.3.18"/>
    </reaction>
</comment>
<dbReference type="Proteomes" id="UP000463939">
    <property type="component" value="Chromosome"/>
</dbReference>
<dbReference type="GO" id="GO:0005829">
    <property type="term" value="C:cytosol"/>
    <property type="evidence" value="ECO:0007669"/>
    <property type="project" value="TreeGrafter"/>
</dbReference>
<dbReference type="InterPro" id="IPR023198">
    <property type="entry name" value="PGP-like_dom2"/>
</dbReference>
<dbReference type="GO" id="GO:0006281">
    <property type="term" value="P:DNA repair"/>
    <property type="evidence" value="ECO:0007669"/>
    <property type="project" value="TreeGrafter"/>
</dbReference>
<dbReference type="NCBIfam" id="TIGR01509">
    <property type="entry name" value="HAD-SF-IA-v3"/>
    <property type="match status" value="1"/>
</dbReference>
<dbReference type="GO" id="GO:0046872">
    <property type="term" value="F:metal ion binding"/>
    <property type="evidence" value="ECO:0007669"/>
    <property type="project" value="UniProtKB-KW"/>
</dbReference>
<keyword evidence="10" id="KW-1185">Reference proteome</keyword>
<evidence type="ECO:0000256" key="1">
    <source>
        <dbReference type="ARBA" id="ARBA00000830"/>
    </source>
</evidence>
<dbReference type="KEGG" id="sniv:SFSGTM_21690"/>
<keyword evidence="4" id="KW-0479">Metal-binding</keyword>
<organism evidence="9 10">
    <name type="scientific">Sulfuriferula nivalis</name>
    <dbReference type="NCBI Taxonomy" id="2675298"/>
    <lineage>
        <taxon>Bacteria</taxon>
        <taxon>Pseudomonadati</taxon>
        <taxon>Pseudomonadota</taxon>
        <taxon>Betaproteobacteria</taxon>
        <taxon>Nitrosomonadales</taxon>
        <taxon>Sulfuricellaceae</taxon>
        <taxon>Sulfuriferula</taxon>
    </lineage>
</organism>
<dbReference type="Gene3D" id="1.10.150.240">
    <property type="entry name" value="Putative phosphatase, domain 2"/>
    <property type="match status" value="1"/>
</dbReference>
<dbReference type="InterPro" id="IPR006439">
    <property type="entry name" value="HAD-SF_hydro_IA"/>
</dbReference>
<evidence type="ECO:0000313" key="9">
    <source>
        <dbReference type="EMBL" id="BBP01461.1"/>
    </source>
</evidence>
<protein>
    <recommendedName>
        <fullName evidence="3">phosphoglycolate phosphatase</fullName>
        <ecNumber evidence="3">3.1.3.18</ecNumber>
    </recommendedName>
</protein>
<evidence type="ECO:0000256" key="2">
    <source>
        <dbReference type="ARBA" id="ARBA00004818"/>
    </source>
</evidence>
<evidence type="ECO:0000256" key="5">
    <source>
        <dbReference type="ARBA" id="ARBA00022801"/>
    </source>
</evidence>
<dbReference type="FunFam" id="3.40.50.1000:FF:000022">
    <property type="entry name" value="Phosphoglycolate phosphatase"/>
    <property type="match status" value="1"/>
</dbReference>
<evidence type="ECO:0000313" key="10">
    <source>
        <dbReference type="Proteomes" id="UP000463939"/>
    </source>
</evidence>
<dbReference type="Gene3D" id="3.40.50.1000">
    <property type="entry name" value="HAD superfamily/HAD-like"/>
    <property type="match status" value="1"/>
</dbReference>
<reference evidence="10" key="1">
    <citation type="submission" date="2019-11" db="EMBL/GenBank/DDBJ databases">
        <title>Isolation and characterization of a novel species in the genus Sulfuriferula.</title>
        <authorList>
            <person name="Mochizuki J."/>
            <person name="Kojima H."/>
            <person name="Fukui M."/>
        </authorList>
    </citation>
    <scope>NUCLEOTIDE SEQUENCE [LARGE SCALE GENOMIC DNA]</scope>
    <source>
        <strain evidence="10">SGTM</strain>
    </source>
</reference>
<dbReference type="Pfam" id="PF13419">
    <property type="entry name" value="HAD_2"/>
    <property type="match status" value="1"/>
</dbReference>
<dbReference type="GO" id="GO:0008967">
    <property type="term" value="F:phosphoglycolate phosphatase activity"/>
    <property type="evidence" value="ECO:0007669"/>
    <property type="project" value="UniProtKB-EC"/>
</dbReference>
<dbReference type="SFLD" id="SFLDG01129">
    <property type="entry name" value="C1.5:_HAD__Beta-PGM__Phosphata"/>
    <property type="match status" value="1"/>
</dbReference>
<dbReference type="EC" id="3.1.3.18" evidence="3"/>
<evidence type="ECO:0000256" key="3">
    <source>
        <dbReference type="ARBA" id="ARBA00013078"/>
    </source>
</evidence>
<dbReference type="EMBL" id="AP021881">
    <property type="protein sequence ID" value="BBP01461.1"/>
    <property type="molecule type" value="Genomic_DNA"/>
</dbReference>
<dbReference type="InterPro" id="IPR050155">
    <property type="entry name" value="HAD-like_hydrolase_sf"/>
</dbReference>
<comment type="function">
    <text evidence="8">Specifically catalyzes the dephosphorylation of 2-phosphoglycolate. Is involved in the dissimilation of the intracellular 2-phosphoglycolate formed during the DNA repair of 3'-phosphoglycolate ends, a major class of DNA lesions induced by oxidative stress.</text>
</comment>
<comment type="pathway">
    <text evidence="2">Organic acid metabolism; glycolate biosynthesis; glycolate from 2-phosphoglycolate: step 1/1.</text>
</comment>
<keyword evidence="5" id="KW-0378">Hydrolase</keyword>
<dbReference type="SUPFAM" id="SSF56784">
    <property type="entry name" value="HAD-like"/>
    <property type="match status" value="1"/>
</dbReference>
<evidence type="ECO:0000256" key="4">
    <source>
        <dbReference type="ARBA" id="ARBA00022723"/>
    </source>
</evidence>
<dbReference type="RefSeq" id="WP_162085236.1">
    <property type="nucleotide sequence ID" value="NZ_AP021881.1"/>
</dbReference>
<dbReference type="SFLD" id="SFLDG01135">
    <property type="entry name" value="C1.5.6:_HAD__Beta-PGM__Phospha"/>
    <property type="match status" value="1"/>
</dbReference>
<sequence length="217" mass="23965">MVDAVLFDLDGTLVDTAPDLALALNQQRQMHGLPEMPFELIRPYASHGSAGLLQIGFAITPDHPAFEELRREYLQIFEDNGNPYSALFEGMLELLDELETRAIPWGIVTNKPARFTDPLLEQLGLNYRAASVISGDTCAHTKPHPEPILTACREMHVLPSTSVYIGDAERDIAAAHACGMPAILAEYGYIGPHDAPQEWQADAYIKYPTALLDFLGY</sequence>
<dbReference type="InterPro" id="IPR036412">
    <property type="entry name" value="HAD-like_sf"/>
</dbReference>
<dbReference type="SFLD" id="SFLDS00003">
    <property type="entry name" value="Haloacid_Dehalogenase"/>
    <property type="match status" value="1"/>
</dbReference>
<dbReference type="InterPro" id="IPR023214">
    <property type="entry name" value="HAD_sf"/>
</dbReference>